<keyword evidence="1 8" id="KW-0963">Cytoplasm</keyword>
<keyword evidence="10" id="KW-0548">Nucleotidyltransferase</keyword>
<organism evidence="10 11">
    <name type="scientific">Paraperlucidibaca baekdonensis</name>
    <dbReference type="NCBI Taxonomy" id="748120"/>
    <lineage>
        <taxon>Bacteria</taxon>
        <taxon>Pseudomonadati</taxon>
        <taxon>Pseudomonadota</taxon>
        <taxon>Gammaproteobacteria</taxon>
        <taxon>Moraxellales</taxon>
        <taxon>Moraxellaceae</taxon>
        <taxon>Paraperlucidibaca</taxon>
    </lineage>
</organism>
<dbReference type="GO" id="GO:0005737">
    <property type="term" value="C:cytoplasm"/>
    <property type="evidence" value="ECO:0007669"/>
    <property type="project" value="UniProtKB-SubCell"/>
</dbReference>
<dbReference type="InterPro" id="IPR025877">
    <property type="entry name" value="MobA-like_NTP_Trfase"/>
</dbReference>
<comment type="domain">
    <text evidence="8">The N-terminal domain determines nucleotide recognition and specific binding, while the C-terminal domain determines the specific binding to the target protein.</text>
</comment>
<keyword evidence="4 8" id="KW-0547">Nucleotide-binding</keyword>
<evidence type="ECO:0000313" key="10">
    <source>
        <dbReference type="EMBL" id="REH38979.1"/>
    </source>
</evidence>
<dbReference type="InterPro" id="IPR013482">
    <property type="entry name" value="Molybde_CF_guanTrfase"/>
</dbReference>
<dbReference type="RefSeq" id="WP_245953016.1">
    <property type="nucleotide sequence ID" value="NZ_QUNR01000002.1"/>
</dbReference>
<evidence type="ECO:0000256" key="2">
    <source>
        <dbReference type="ARBA" id="ARBA00022679"/>
    </source>
</evidence>
<comment type="function">
    <text evidence="8">Transfers a GMP moiety from GTP to Mo-molybdopterin (Mo-MPT) cofactor (Moco or molybdenum cofactor) to form Mo-molybdopterin guanine dinucleotide (Mo-MGD) cofactor.</text>
</comment>
<dbReference type="EC" id="2.7.7.77" evidence="8"/>
<dbReference type="GO" id="GO:1902758">
    <property type="term" value="P:bis(molybdopterin guanine dinucleotide)molybdenum biosynthetic process"/>
    <property type="evidence" value="ECO:0007669"/>
    <property type="project" value="TreeGrafter"/>
</dbReference>
<comment type="subunit">
    <text evidence="8">Monomer.</text>
</comment>
<dbReference type="GO" id="GO:0061603">
    <property type="term" value="F:molybdenum cofactor guanylyltransferase activity"/>
    <property type="evidence" value="ECO:0007669"/>
    <property type="project" value="UniProtKB-EC"/>
</dbReference>
<keyword evidence="2 8" id="KW-0808">Transferase</keyword>
<keyword evidence="6 8" id="KW-0342">GTP-binding</keyword>
<evidence type="ECO:0000256" key="4">
    <source>
        <dbReference type="ARBA" id="ARBA00022741"/>
    </source>
</evidence>
<keyword evidence="7 8" id="KW-0501">Molybdenum cofactor biosynthesis</keyword>
<dbReference type="CDD" id="cd02503">
    <property type="entry name" value="MobA"/>
    <property type="match status" value="1"/>
</dbReference>
<gene>
    <name evidence="8" type="primary">mobA</name>
    <name evidence="10" type="ORF">DFR26_1149</name>
</gene>
<feature type="domain" description="MobA-like NTP transferase" evidence="9">
    <location>
        <begin position="14"/>
        <end position="165"/>
    </location>
</feature>
<keyword evidence="5 8" id="KW-0460">Magnesium</keyword>
<protein>
    <recommendedName>
        <fullName evidence="8">Molybdenum cofactor guanylyltransferase</fullName>
        <shortName evidence="8">MoCo guanylyltransferase</shortName>
        <ecNumber evidence="8">2.7.7.77</ecNumber>
    </recommendedName>
    <alternativeName>
        <fullName evidence="8">GTP:molybdopterin guanylyltransferase</fullName>
    </alternativeName>
    <alternativeName>
        <fullName evidence="8">Mo-MPT guanylyltransferase</fullName>
    </alternativeName>
    <alternativeName>
        <fullName evidence="8">Molybdopterin guanylyltransferase</fullName>
    </alternativeName>
    <alternativeName>
        <fullName evidence="8">Molybdopterin-guanine dinucleotide synthase</fullName>
        <shortName evidence="8">MGD synthase</shortName>
    </alternativeName>
</protein>
<evidence type="ECO:0000256" key="6">
    <source>
        <dbReference type="ARBA" id="ARBA00023134"/>
    </source>
</evidence>
<dbReference type="NCBIfam" id="TIGR02665">
    <property type="entry name" value="molyb_mobA"/>
    <property type="match status" value="1"/>
</dbReference>
<evidence type="ECO:0000313" key="11">
    <source>
        <dbReference type="Proteomes" id="UP000256774"/>
    </source>
</evidence>
<dbReference type="Proteomes" id="UP000256774">
    <property type="component" value="Unassembled WGS sequence"/>
</dbReference>
<dbReference type="HAMAP" id="MF_00316">
    <property type="entry name" value="MobA"/>
    <property type="match status" value="1"/>
</dbReference>
<feature type="binding site" evidence="8">
    <location>
        <position position="75"/>
    </location>
    <ligand>
        <name>GTP</name>
        <dbReference type="ChEBI" id="CHEBI:37565"/>
    </ligand>
</feature>
<feature type="binding site" evidence="8">
    <location>
        <position position="29"/>
    </location>
    <ligand>
        <name>GTP</name>
        <dbReference type="ChEBI" id="CHEBI:37565"/>
    </ligand>
</feature>
<evidence type="ECO:0000259" key="9">
    <source>
        <dbReference type="Pfam" id="PF12804"/>
    </source>
</evidence>
<comment type="catalytic activity">
    <reaction evidence="8">
        <text>Mo-molybdopterin + GTP + H(+) = Mo-molybdopterin guanine dinucleotide + diphosphate</text>
        <dbReference type="Rhea" id="RHEA:34243"/>
        <dbReference type="ChEBI" id="CHEBI:15378"/>
        <dbReference type="ChEBI" id="CHEBI:33019"/>
        <dbReference type="ChEBI" id="CHEBI:37565"/>
        <dbReference type="ChEBI" id="CHEBI:71302"/>
        <dbReference type="ChEBI" id="CHEBI:71310"/>
        <dbReference type="EC" id="2.7.7.77"/>
    </reaction>
</comment>
<comment type="caution">
    <text evidence="10">The sequence shown here is derived from an EMBL/GenBank/DDBJ whole genome shotgun (WGS) entry which is preliminary data.</text>
</comment>
<evidence type="ECO:0000256" key="8">
    <source>
        <dbReference type="HAMAP-Rule" id="MF_00316"/>
    </source>
</evidence>
<dbReference type="AlphaFoldDB" id="A0A3E0H687"/>
<evidence type="ECO:0000256" key="7">
    <source>
        <dbReference type="ARBA" id="ARBA00023150"/>
    </source>
</evidence>
<dbReference type="GO" id="GO:0046872">
    <property type="term" value="F:metal ion binding"/>
    <property type="evidence" value="ECO:0007669"/>
    <property type="project" value="UniProtKB-KW"/>
</dbReference>
<dbReference type="Pfam" id="PF12804">
    <property type="entry name" value="NTP_transf_3"/>
    <property type="match status" value="1"/>
</dbReference>
<accession>A0A3E0H687</accession>
<dbReference type="EMBL" id="QUNR01000002">
    <property type="protein sequence ID" value="REH38979.1"/>
    <property type="molecule type" value="Genomic_DNA"/>
</dbReference>
<feature type="binding site" evidence="8">
    <location>
        <position position="105"/>
    </location>
    <ligand>
        <name>Mg(2+)</name>
        <dbReference type="ChEBI" id="CHEBI:18420"/>
    </ligand>
</feature>
<comment type="cofactor">
    <cofactor evidence="8">
        <name>Mg(2+)</name>
        <dbReference type="ChEBI" id="CHEBI:18420"/>
    </cofactor>
</comment>
<sequence length="198" mass="21597">MMTLTPALPPCSVLLLCGGRGQRMGGHDKGLLHWHGQPLVAWLANHAAPMSDDLLISCNRNASRYAHFTSRLISDGNDDFAGPLAGIRAGLAQCHHERLLVLSCDAPKVSAEILNALRACSAAHQNQAALVKHGSQWQPLISLWPRTLLAALEAAWQAGERSPLRFLLAHQAQPLQYPSHDERFVNLNTPEQLHAIVP</sequence>
<comment type="subcellular location">
    <subcellularLocation>
        <location evidence="8">Cytoplasm</location>
    </subcellularLocation>
</comment>
<name>A0A3E0H687_9GAMM</name>
<dbReference type="SUPFAM" id="SSF53448">
    <property type="entry name" value="Nucleotide-diphospho-sugar transferases"/>
    <property type="match status" value="1"/>
</dbReference>
<reference evidence="10 11" key="1">
    <citation type="submission" date="2018-08" db="EMBL/GenBank/DDBJ databases">
        <title>Genomic Encyclopedia of Type Strains, Phase IV (KMG-IV): sequencing the most valuable type-strain genomes for metagenomic binning, comparative biology and taxonomic classification.</title>
        <authorList>
            <person name="Goeker M."/>
        </authorList>
    </citation>
    <scope>NUCLEOTIDE SEQUENCE [LARGE SCALE GENOMIC DNA]</scope>
    <source>
        <strain evidence="10 11">DSM 26022</strain>
    </source>
</reference>
<evidence type="ECO:0000256" key="3">
    <source>
        <dbReference type="ARBA" id="ARBA00022723"/>
    </source>
</evidence>
<evidence type="ECO:0000256" key="1">
    <source>
        <dbReference type="ARBA" id="ARBA00022490"/>
    </source>
</evidence>
<feature type="binding site" evidence="8">
    <location>
        <begin position="16"/>
        <end position="18"/>
    </location>
    <ligand>
        <name>GTP</name>
        <dbReference type="ChEBI" id="CHEBI:37565"/>
    </ligand>
</feature>
<keyword evidence="11" id="KW-1185">Reference proteome</keyword>
<comment type="caution">
    <text evidence="8">Lacks conserved residue(s) required for the propagation of feature annotation.</text>
</comment>
<proteinExistence type="inferred from homology"/>
<dbReference type="GO" id="GO:0005525">
    <property type="term" value="F:GTP binding"/>
    <property type="evidence" value="ECO:0007669"/>
    <property type="project" value="UniProtKB-UniRule"/>
</dbReference>
<keyword evidence="3 8" id="KW-0479">Metal-binding</keyword>
<dbReference type="PANTHER" id="PTHR19136:SF81">
    <property type="entry name" value="MOLYBDENUM COFACTOR GUANYLYLTRANSFERASE"/>
    <property type="match status" value="1"/>
</dbReference>
<comment type="similarity">
    <text evidence="8">Belongs to the MobA family.</text>
</comment>
<feature type="binding site" evidence="8">
    <location>
        <position position="105"/>
    </location>
    <ligand>
        <name>GTP</name>
        <dbReference type="ChEBI" id="CHEBI:37565"/>
    </ligand>
</feature>
<evidence type="ECO:0000256" key="5">
    <source>
        <dbReference type="ARBA" id="ARBA00022842"/>
    </source>
</evidence>
<dbReference type="InterPro" id="IPR029044">
    <property type="entry name" value="Nucleotide-diphossugar_trans"/>
</dbReference>
<dbReference type="PANTHER" id="PTHR19136">
    <property type="entry name" value="MOLYBDENUM COFACTOR GUANYLYLTRANSFERASE"/>
    <property type="match status" value="1"/>
</dbReference>
<dbReference type="Gene3D" id="3.90.550.10">
    <property type="entry name" value="Spore Coat Polysaccharide Biosynthesis Protein SpsA, Chain A"/>
    <property type="match status" value="1"/>
</dbReference>